<dbReference type="SUPFAM" id="SSF53807">
    <property type="entry name" value="Helical backbone' metal receptor"/>
    <property type="match status" value="1"/>
</dbReference>
<keyword evidence="9" id="KW-1185">Reference proteome</keyword>
<comment type="subcellular location">
    <subcellularLocation>
        <location evidence="1">Cell envelope</location>
    </subcellularLocation>
</comment>
<dbReference type="Proteomes" id="UP000267017">
    <property type="component" value="Unassembled WGS sequence"/>
</dbReference>
<organism evidence="8 9">
    <name type="scientific">Paenibacillus oralis</name>
    <dbReference type="NCBI Taxonomy" id="2490856"/>
    <lineage>
        <taxon>Bacteria</taxon>
        <taxon>Bacillati</taxon>
        <taxon>Bacillota</taxon>
        <taxon>Bacilli</taxon>
        <taxon>Bacillales</taxon>
        <taxon>Paenibacillaceae</taxon>
        <taxon>Paenibacillus</taxon>
    </lineage>
</organism>
<evidence type="ECO:0000313" key="8">
    <source>
        <dbReference type="EMBL" id="RRJ66181.1"/>
    </source>
</evidence>
<feature type="domain" description="Fe/B12 periplasmic-binding" evidence="7">
    <location>
        <begin position="89"/>
        <end position="348"/>
    </location>
</feature>
<evidence type="ECO:0000259" key="7">
    <source>
        <dbReference type="PROSITE" id="PS50983"/>
    </source>
</evidence>
<dbReference type="PANTHER" id="PTHR30532:SF21">
    <property type="entry name" value="SIDEROPHORE-BINDING LIPOPROTEIN YFIY-RELATED"/>
    <property type="match status" value="1"/>
</dbReference>
<dbReference type="RefSeq" id="WP_128633971.1">
    <property type="nucleotide sequence ID" value="NZ_RRCN01000001.1"/>
</dbReference>
<feature type="region of interest" description="Disordered" evidence="5">
    <location>
        <begin position="31"/>
        <end position="67"/>
    </location>
</feature>
<comment type="caution">
    <text evidence="8">The sequence shown here is derived from an EMBL/GenBank/DDBJ whole genome shotgun (WGS) entry which is preliminary data.</text>
</comment>
<dbReference type="GO" id="GO:1901678">
    <property type="term" value="P:iron coordination entity transport"/>
    <property type="evidence" value="ECO:0007669"/>
    <property type="project" value="UniProtKB-ARBA"/>
</dbReference>
<dbReference type="EMBL" id="RRCN01000001">
    <property type="protein sequence ID" value="RRJ66181.1"/>
    <property type="molecule type" value="Genomic_DNA"/>
</dbReference>
<feature type="signal peptide" evidence="6">
    <location>
        <begin position="1"/>
        <end position="22"/>
    </location>
</feature>
<evidence type="ECO:0000256" key="4">
    <source>
        <dbReference type="ARBA" id="ARBA00022729"/>
    </source>
</evidence>
<evidence type="ECO:0000256" key="3">
    <source>
        <dbReference type="ARBA" id="ARBA00022448"/>
    </source>
</evidence>
<dbReference type="PROSITE" id="PS50983">
    <property type="entry name" value="FE_B12_PBP"/>
    <property type="match status" value="1"/>
</dbReference>
<sequence length="348" mass="38253">MVKSSKFMFTLAAIFIFLFVFAGCGGNGQGAAGAQQPQVQAEAGEEGEGGTGGQGQNTVDSANSAAAGGEVRTVEHAMGTTEIPGTPQKVVTLFQGATDAALLLGVKPAGAVESWIEQPWYNYIRDRMDGAINLGSENQPNLEEIIALHPDVIIASKTRHEKIYEQLSNIAPTVMTEEVHIWKDTLHLTAEALNKQAEEQQFLTDWEQRVADFKTKMGDKLKLEAGIVDFRVDHARIVYTGFSALVLEELGIARPAGQQGEDWGVQLTSKENIPQMDADIIFDQTSTTRDDGRLDLRKEWTEHPLWQNLKAVQNNRVFEVDTAVWNNGSGPLAAQEMLEDLYEFYGLE</sequence>
<evidence type="ECO:0000256" key="6">
    <source>
        <dbReference type="SAM" id="SignalP"/>
    </source>
</evidence>
<evidence type="ECO:0000313" key="9">
    <source>
        <dbReference type="Proteomes" id="UP000267017"/>
    </source>
</evidence>
<dbReference type="Pfam" id="PF01497">
    <property type="entry name" value="Peripla_BP_2"/>
    <property type="match status" value="1"/>
</dbReference>
<dbReference type="AlphaFoldDB" id="A0A3P3U732"/>
<keyword evidence="3" id="KW-0813">Transport</keyword>
<dbReference type="OrthoDB" id="9793175at2"/>
<dbReference type="PROSITE" id="PS51257">
    <property type="entry name" value="PROKAR_LIPOPROTEIN"/>
    <property type="match status" value="1"/>
</dbReference>
<feature type="chain" id="PRO_5039464777" evidence="6">
    <location>
        <begin position="23"/>
        <end position="348"/>
    </location>
</feature>
<reference evidence="8 9" key="1">
    <citation type="submission" date="2018-11" db="EMBL/GenBank/DDBJ databases">
        <title>Genome sequencing of Paenibacillus sp. KCOM 3021 (= ChDC PVNT-B20).</title>
        <authorList>
            <person name="Kook J.-K."/>
            <person name="Park S.-N."/>
            <person name="Lim Y.K."/>
        </authorList>
    </citation>
    <scope>NUCLEOTIDE SEQUENCE [LARGE SCALE GENOMIC DNA]</scope>
    <source>
        <strain evidence="8 9">KCOM 3021</strain>
    </source>
</reference>
<dbReference type="InterPro" id="IPR002491">
    <property type="entry name" value="ABC_transptr_periplasmic_BD"/>
</dbReference>
<evidence type="ECO:0000256" key="1">
    <source>
        <dbReference type="ARBA" id="ARBA00004196"/>
    </source>
</evidence>
<gene>
    <name evidence="8" type="ORF">EHV15_27140</name>
</gene>
<accession>A0A3P3U732</accession>
<comment type="similarity">
    <text evidence="2">Belongs to the bacterial solute-binding protein 8 family.</text>
</comment>
<evidence type="ECO:0000256" key="5">
    <source>
        <dbReference type="SAM" id="MobiDB-lite"/>
    </source>
</evidence>
<proteinExistence type="inferred from homology"/>
<dbReference type="PANTHER" id="PTHR30532">
    <property type="entry name" value="IRON III DICITRATE-BINDING PERIPLASMIC PROTEIN"/>
    <property type="match status" value="1"/>
</dbReference>
<dbReference type="CDD" id="cd01146">
    <property type="entry name" value="FhuD"/>
    <property type="match status" value="1"/>
</dbReference>
<feature type="compositionally biased region" description="Low complexity" evidence="5">
    <location>
        <begin position="32"/>
        <end position="42"/>
    </location>
</feature>
<name>A0A3P3U732_9BACL</name>
<dbReference type="Gene3D" id="3.40.50.1980">
    <property type="entry name" value="Nitrogenase molybdenum iron protein domain"/>
    <property type="match status" value="2"/>
</dbReference>
<keyword evidence="4 6" id="KW-0732">Signal</keyword>
<dbReference type="InterPro" id="IPR051313">
    <property type="entry name" value="Bact_iron-sidero_bind"/>
</dbReference>
<evidence type="ECO:0000256" key="2">
    <source>
        <dbReference type="ARBA" id="ARBA00008814"/>
    </source>
</evidence>
<protein>
    <submittedName>
        <fullName evidence="8">Iron-siderophore ABC transporter substrate-binding protein</fullName>
    </submittedName>
</protein>
<dbReference type="GO" id="GO:0030288">
    <property type="term" value="C:outer membrane-bounded periplasmic space"/>
    <property type="evidence" value="ECO:0007669"/>
    <property type="project" value="TreeGrafter"/>
</dbReference>